<dbReference type="EMBL" id="UINC01102506">
    <property type="protein sequence ID" value="SVC64187.1"/>
    <property type="molecule type" value="Genomic_DNA"/>
</dbReference>
<feature type="coiled-coil region" evidence="1">
    <location>
        <begin position="23"/>
        <end position="91"/>
    </location>
</feature>
<name>A0A382NUT8_9ZZZZ</name>
<gene>
    <name evidence="2" type="ORF">METZ01_LOCUS317041</name>
</gene>
<dbReference type="AlphaFoldDB" id="A0A382NUT8"/>
<reference evidence="2" key="1">
    <citation type="submission" date="2018-05" db="EMBL/GenBank/DDBJ databases">
        <authorList>
            <person name="Lanie J.A."/>
            <person name="Ng W.-L."/>
            <person name="Kazmierczak K.M."/>
            <person name="Andrzejewski T.M."/>
            <person name="Davidsen T.M."/>
            <person name="Wayne K.J."/>
            <person name="Tettelin H."/>
            <person name="Glass J.I."/>
            <person name="Rusch D."/>
            <person name="Podicherti R."/>
            <person name="Tsui H.-C.T."/>
            <person name="Winkler M.E."/>
        </authorList>
    </citation>
    <scope>NUCLEOTIDE SEQUENCE</scope>
</reference>
<keyword evidence="1" id="KW-0175">Coiled coil</keyword>
<evidence type="ECO:0000313" key="2">
    <source>
        <dbReference type="EMBL" id="SVC64187.1"/>
    </source>
</evidence>
<feature type="non-terminal residue" evidence="2">
    <location>
        <position position="1"/>
    </location>
</feature>
<organism evidence="2">
    <name type="scientific">marine metagenome</name>
    <dbReference type="NCBI Taxonomy" id="408172"/>
    <lineage>
        <taxon>unclassified sequences</taxon>
        <taxon>metagenomes</taxon>
        <taxon>ecological metagenomes</taxon>
    </lineage>
</organism>
<proteinExistence type="predicted"/>
<accession>A0A382NUT8</accession>
<feature type="non-terminal residue" evidence="2">
    <location>
        <position position="130"/>
    </location>
</feature>
<evidence type="ECO:0000256" key="1">
    <source>
        <dbReference type="SAM" id="Coils"/>
    </source>
</evidence>
<protein>
    <submittedName>
        <fullName evidence="2">Uncharacterized protein</fullName>
    </submittedName>
</protein>
<sequence length="130" mass="14703">VLCCAGATWGQAQALTRQQLLDKLQLQERQQRLEQAVQSLETALDELQTTRSLYDSGFVALQTFNTTKNSYEEARLQLEEAEILLEETTLDLLKNATRIVVRDARKYKSKDGKSIVDITLENASDVRDAL</sequence>